<evidence type="ECO:0000259" key="2">
    <source>
        <dbReference type="Pfam" id="PF00849"/>
    </source>
</evidence>
<dbReference type="InterPro" id="IPR006224">
    <property type="entry name" value="PsdUridine_synth_RluA-like_CS"/>
</dbReference>
<protein>
    <submittedName>
        <fullName evidence="3">RNA pseudouridine synthase</fullName>
    </submittedName>
</protein>
<dbReference type="RefSeq" id="WP_126776528.1">
    <property type="nucleotide sequence ID" value="NZ_PIPM01000003.1"/>
</dbReference>
<name>A0A432WNN6_9GAMM</name>
<comment type="caution">
    <text evidence="3">The sequence shown here is derived from an EMBL/GenBank/DDBJ whole genome shotgun (WGS) entry which is preliminary data.</text>
</comment>
<dbReference type="InterPro" id="IPR006145">
    <property type="entry name" value="PsdUridine_synth_RsuA/RluA"/>
</dbReference>
<dbReference type="Proteomes" id="UP000288405">
    <property type="component" value="Unassembled WGS sequence"/>
</dbReference>
<dbReference type="GO" id="GO:0140098">
    <property type="term" value="F:catalytic activity, acting on RNA"/>
    <property type="evidence" value="ECO:0007669"/>
    <property type="project" value="UniProtKB-ARBA"/>
</dbReference>
<dbReference type="GO" id="GO:0000455">
    <property type="term" value="P:enzyme-directed rRNA pseudouridine synthesis"/>
    <property type="evidence" value="ECO:0007669"/>
    <property type="project" value="TreeGrafter"/>
</dbReference>
<dbReference type="SUPFAM" id="SSF55120">
    <property type="entry name" value="Pseudouridine synthase"/>
    <property type="match status" value="1"/>
</dbReference>
<evidence type="ECO:0000313" key="4">
    <source>
        <dbReference type="Proteomes" id="UP000288405"/>
    </source>
</evidence>
<keyword evidence="4" id="KW-1185">Reference proteome</keyword>
<comment type="similarity">
    <text evidence="1">Belongs to the pseudouridine synthase RluA family.</text>
</comment>
<dbReference type="AlphaFoldDB" id="A0A432WNN6"/>
<sequence length="222" mass="24571">MILHTNADFYIVAKPSGLGMHTEGDTLGIIALLEAQTAESLYPVHRLDKETSGLLIVARSSEAASIFGRLFETREIEKFYIALGGNKPKKKQGMIQGDMAKGRNGNWLLKTSQDNPARTQFFSHGTGTGARLYILKPLTGKTHQLRVALKSISAPILGDKRYGGAPAERLMLHAMSLRFTWKGDAMEFLLPPSAQADFAPLDWSQFPSLTTPWEYDWPVVHS</sequence>
<dbReference type="CDD" id="cd02869">
    <property type="entry name" value="PseudoU_synth_RluA_like"/>
    <property type="match status" value="1"/>
</dbReference>
<dbReference type="InterPro" id="IPR020103">
    <property type="entry name" value="PsdUridine_synth_cat_dom_sf"/>
</dbReference>
<dbReference type="EMBL" id="PIPM01000003">
    <property type="protein sequence ID" value="RUO35410.1"/>
    <property type="molecule type" value="Genomic_DNA"/>
</dbReference>
<dbReference type="Gene3D" id="3.30.2350.10">
    <property type="entry name" value="Pseudouridine synthase"/>
    <property type="match status" value="1"/>
</dbReference>
<accession>A0A432WNN6</accession>
<dbReference type="PANTHER" id="PTHR21600">
    <property type="entry name" value="MITOCHONDRIAL RNA PSEUDOURIDINE SYNTHASE"/>
    <property type="match status" value="1"/>
</dbReference>
<organism evidence="3 4">
    <name type="scientific">Aliidiomarina sanyensis</name>
    <dbReference type="NCBI Taxonomy" id="1249555"/>
    <lineage>
        <taxon>Bacteria</taxon>
        <taxon>Pseudomonadati</taxon>
        <taxon>Pseudomonadota</taxon>
        <taxon>Gammaproteobacteria</taxon>
        <taxon>Alteromonadales</taxon>
        <taxon>Idiomarinaceae</taxon>
        <taxon>Aliidiomarina</taxon>
    </lineage>
</organism>
<dbReference type="Pfam" id="PF00849">
    <property type="entry name" value="PseudoU_synth_2"/>
    <property type="match status" value="1"/>
</dbReference>
<proteinExistence type="inferred from homology"/>
<gene>
    <name evidence="3" type="ORF">CWE11_05205</name>
</gene>
<dbReference type="PANTHER" id="PTHR21600:SF87">
    <property type="entry name" value="RNA PSEUDOURIDYLATE SYNTHASE DOMAIN-CONTAINING PROTEIN 1"/>
    <property type="match status" value="1"/>
</dbReference>
<evidence type="ECO:0000313" key="3">
    <source>
        <dbReference type="EMBL" id="RUO35410.1"/>
    </source>
</evidence>
<evidence type="ECO:0000256" key="1">
    <source>
        <dbReference type="ARBA" id="ARBA00010876"/>
    </source>
</evidence>
<reference evidence="3 4" key="1">
    <citation type="journal article" date="2011" name="Front. Microbiol.">
        <title>Genomic signatures of strain selection and enhancement in Bacillus atrophaeus var. globigii, a historical biowarfare simulant.</title>
        <authorList>
            <person name="Gibbons H.S."/>
            <person name="Broomall S.M."/>
            <person name="McNew L.A."/>
            <person name="Daligault H."/>
            <person name="Chapman C."/>
            <person name="Bruce D."/>
            <person name="Karavis M."/>
            <person name="Krepps M."/>
            <person name="McGregor P.A."/>
            <person name="Hong C."/>
            <person name="Park K.H."/>
            <person name="Akmal A."/>
            <person name="Feldman A."/>
            <person name="Lin J.S."/>
            <person name="Chang W.E."/>
            <person name="Higgs B.W."/>
            <person name="Demirev P."/>
            <person name="Lindquist J."/>
            <person name="Liem A."/>
            <person name="Fochler E."/>
            <person name="Read T.D."/>
            <person name="Tapia R."/>
            <person name="Johnson S."/>
            <person name="Bishop-Lilly K.A."/>
            <person name="Detter C."/>
            <person name="Han C."/>
            <person name="Sozhamannan S."/>
            <person name="Rosenzweig C.N."/>
            <person name="Skowronski E.W."/>
        </authorList>
    </citation>
    <scope>NUCLEOTIDE SEQUENCE [LARGE SCALE GENOMIC DNA]</scope>
    <source>
        <strain evidence="3 4">GYP-17</strain>
    </source>
</reference>
<dbReference type="GO" id="GO:0009982">
    <property type="term" value="F:pseudouridine synthase activity"/>
    <property type="evidence" value="ECO:0007669"/>
    <property type="project" value="InterPro"/>
</dbReference>
<dbReference type="PROSITE" id="PS01129">
    <property type="entry name" value="PSI_RLU"/>
    <property type="match status" value="1"/>
</dbReference>
<dbReference type="GO" id="GO:0003723">
    <property type="term" value="F:RNA binding"/>
    <property type="evidence" value="ECO:0007669"/>
    <property type="project" value="InterPro"/>
</dbReference>
<dbReference type="InterPro" id="IPR050188">
    <property type="entry name" value="RluA_PseudoU_synthase"/>
</dbReference>
<feature type="domain" description="Pseudouridine synthase RsuA/RluA-like" evidence="2">
    <location>
        <begin position="8"/>
        <end position="150"/>
    </location>
</feature>
<dbReference type="OrthoDB" id="9807829at2"/>